<accession>A0A938BQ71</accession>
<dbReference type="SUPFAM" id="SSF53901">
    <property type="entry name" value="Thiolase-like"/>
    <property type="match status" value="2"/>
</dbReference>
<dbReference type="CDD" id="cd00829">
    <property type="entry name" value="SCP-x_thiolase"/>
    <property type="match status" value="1"/>
</dbReference>
<dbReference type="Pfam" id="PF22691">
    <property type="entry name" value="Thiolase_C_1"/>
    <property type="match status" value="1"/>
</dbReference>
<evidence type="ECO:0000259" key="1">
    <source>
        <dbReference type="Pfam" id="PF22691"/>
    </source>
</evidence>
<dbReference type="InterPro" id="IPR016039">
    <property type="entry name" value="Thiolase-like"/>
</dbReference>
<gene>
    <name evidence="2" type="ORF">FJY68_00280</name>
</gene>
<dbReference type="AlphaFoldDB" id="A0A938BQ71"/>
<name>A0A938BQ71_UNCW3</name>
<sequence length="383" mass="40808">MSERIAVVGIGATQFRTITPDVSYKELMFDAAVRAYADAGINPRTEVDTFVTCAEDYIEGTSIFDEYVPDQLGAALRQMHTITGDGLHGIATAVMQLRTGRFGTAVVEAHSKASNMLTPDGIAACAQDPVTVRPLCLNSNFIAGLEMNRFCAENGITRDQCSAVAVKNRSNALVNPIAGQAAGLSLDDFKYAKPVSLPLTDLDIAQPVDGAIVIVLATESKAKELRGKPVWLTGAGWCNGSPNLETRDWSAPEYVTKAAKMAYGQAGVTDPRHYFDFAEVDDTYTYKELQHLVALGLASPCDVGLNTEQGKTARNGKRPVNVSGGALGMGYMYEASGLARFYCAVQQLRGEAGAMQLPKAKTAIVQAWRGVPTASTAVITLAA</sequence>
<dbReference type="PANTHER" id="PTHR42870:SF6">
    <property type="entry name" value="ACETYL-COA C-ACYLTRANSFERASE"/>
    <property type="match status" value="1"/>
</dbReference>
<dbReference type="GO" id="GO:0016747">
    <property type="term" value="F:acyltransferase activity, transferring groups other than amino-acyl groups"/>
    <property type="evidence" value="ECO:0007669"/>
    <property type="project" value="InterPro"/>
</dbReference>
<dbReference type="Proteomes" id="UP000779900">
    <property type="component" value="Unassembled WGS sequence"/>
</dbReference>
<feature type="domain" description="Thiolase C-terminal" evidence="1">
    <location>
        <begin position="247"/>
        <end position="379"/>
    </location>
</feature>
<evidence type="ECO:0000313" key="3">
    <source>
        <dbReference type="Proteomes" id="UP000779900"/>
    </source>
</evidence>
<organism evidence="2 3">
    <name type="scientific">candidate division WOR-3 bacterium</name>
    <dbReference type="NCBI Taxonomy" id="2052148"/>
    <lineage>
        <taxon>Bacteria</taxon>
        <taxon>Bacteria division WOR-3</taxon>
    </lineage>
</organism>
<proteinExistence type="predicted"/>
<dbReference type="PIRSF" id="PIRSF000429">
    <property type="entry name" value="Ac-CoA_Ac_transf"/>
    <property type="match status" value="1"/>
</dbReference>
<dbReference type="InterPro" id="IPR055140">
    <property type="entry name" value="Thiolase_C_2"/>
</dbReference>
<evidence type="ECO:0000313" key="2">
    <source>
        <dbReference type="EMBL" id="MBM3330270.1"/>
    </source>
</evidence>
<protein>
    <submittedName>
        <fullName evidence="2">Acetyl-CoA acetyltransferase</fullName>
    </submittedName>
</protein>
<dbReference type="PANTHER" id="PTHR42870">
    <property type="entry name" value="ACETYL-COA C-ACETYLTRANSFERASE"/>
    <property type="match status" value="1"/>
</dbReference>
<reference evidence="2" key="1">
    <citation type="submission" date="2019-03" db="EMBL/GenBank/DDBJ databases">
        <title>Lake Tanganyika Metagenome-Assembled Genomes (MAGs).</title>
        <authorList>
            <person name="Tran P."/>
        </authorList>
    </citation>
    <scope>NUCLEOTIDE SEQUENCE</scope>
    <source>
        <strain evidence="2">K_DeepCast_150m_m2_040</strain>
    </source>
</reference>
<dbReference type="EMBL" id="VGIR01000001">
    <property type="protein sequence ID" value="MBM3330270.1"/>
    <property type="molecule type" value="Genomic_DNA"/>
</dbReference>
<dbReference type="Gene3D" id="3.40.47.10">
    <property type="match status" value="1"/>
</dbReference>
<comment type="caution">
    <text evidence="2">The sequence shown here is derived from an EMBL/GenBank/DDBJ whole genome shotgun (WGS) entry which is preliminary data.</text>
</comment>
<dbReference type="InterPro" id="IPR002155">
    <property type="entry name" value="Thiolase"/>
</dbReference>